<dbReference type="InterPro" id="IPR001841">
    <property type="entry name" value="Znf_RING"/>
</dbReference>
<keyword evidence="4 6" id="KW-0863">Zinc-finger</keyword>
<evidence type="ECO:0000256" key="2">
    <source>
        <dbReference type="ARBA" id="ARBA00022723"/>
    </source>
</evidence>
<dbReference type="GO" id="GO:0000981">
    <property type="term" value="F:DNA-binding transcription factor activity, RNA polymerase II-specific"/>
    <property type="evidence" value="ECO:0000318"/>
    <property type="project" value="GO_Central"/>
</dbReference>
<dbReference type="GO" id="GO:0005634">
    <property type="term" value="C:nucleus"/>
    <property type="evidence" value="ECO:0000318"/>
    <property type="project" value="GO_Central"/>
</dbReference>
<dbReference type="PROSITE" id="PS50089">
    <property type="entry name" value="ZF_RING_2"/>
    <property type="match status" value="1"/>
</dbReference>
<evidence type="ECO:0000259" key="9">
    <source>
        <dbReference type="PROSITE" id="PS50089"/>
    </source>
</evidence>
<dbReference type="SMART" id="SM00438">
    <property type="entry name" value="ZnF_NFX"/>
    <property type="match status" value="10"/>
</dbReference>
<proteinExistence type="inferred from homology"/>
<evidence type="ECO:0000256" key="1">
    <source>
        <dbReference type="ARBA" id="ARBA00007269"/>
    </source>
</evidence>
<dbReference type="Pfam" id="PF01422">
    <property type="entry name" value="zf-NF-X1"/>
    <property type="match status" value="11"/>
</dbReference>
<dbReference type="PROSITE" id="PS01359">
    <property type="entry name" value="ZF_PHD_1"/>
    <property type="match status" value="1"/>
</dbReference>
<dbReference type="GO" id="GO:0008270">
    <property type="term" value="F:zinc ion binding"/>
    <property type="evidence" value="ECO:0007669"/>
    <property type="project" value="UniProtKB-KW"/>
</dbReference>
<evidence type="ECO:0000256" key="4">
    <source>
        <dbReference type="ARBA" id="ARBA00022771"/>
    </source>
</evidence>
<accession>A0A2C9V4B2</accession>
<dbReference type="PANTHER" id="PTHR12360:SF1">
    <property type="entry name" value="NF-X1-TYPE ZINC FINGER PROTEIN NFXL1"/>
    <property type="match status" value="1"/>
</dbReference>
<name>A0A2C9V4B2_MANES</name>
<evidence type="ECO:0000256" key="3">
    <source>
        <dbReference type="ARBA" id="ARBA00022737"/>
    </source>
</evidence>
<feature type="region of interest" description="Disordered" evidence="7">
    <location>
        <begin position="1"/>
        <end position="35"/>
    </location>
</feature>
<keyword evidence="3" id="KW-0677">Repeat</keyword>
<dbReference type="OMA" id="KCQSVCH"/>
<dbReference type="Gramene" id="Manes.10G012200.1.v8.1">
    <property type="protein sequence ID" value="Manes.10G012200.1.v8.1.CDS"/>
    <property type="gene ID" value="Manes.10G012200.v8.1"/>
</dbReference>
<dbReference type="CDD" id="cd06008">
    <property type="entry name" value="NF-X1-zinc-finger"/>
    <property type="match status" value="6"/>
</dbReference>
<organism evidence="10 11">
    <name type="scientific">Manihot esculenta</name>
    <name type="common">Cassava</name>
    <name type="synonym">Jatropha manihot</name>
    <dbReference type="NCBI Taxonomy" id="3983"/>
    <lineage>
        <taxon>Eukaryota</taxon>
        <taxon>Viridiplantae</taxon>
        <taxon>Streptophyta</taxon>
        <taxon>Embryophyta</taxon>
        <taxon>Tracheophyta</taxon>
        <taxon>Spermatophyta</taxon>
        <taxon>Magnoliopsida</taxon>
        <taxon>eudicotyledons</taxon>
        <taxon>Gunneridae</taxon>
        <taxon>Pentapetalae</taxon>
        <taxon>rosids</taxon>
        <taxon>fabids</taxon>
        <taxon>Malpighiales</taxon>
        <taxon>Euphorbiaceae</taxon>
        <taxon>Crotonoideae</taxon>
        <taxon>Manihoteae</taxon>
        <taxon>Manihot</taxon>
    </lineage>
</organism>
<keyword evidence="8" id="KW-0812">Transmembrane</keyword>
<feature type="compositionally biased region" description="Low complexity" evidence="7">
    <location>
        <begin position="13"/>
        <end position="24"/>
    </location>
</feature>
<feature type="domain" description="RING-type" evidence="9">
    <location>
        <begin position="84"/>
        <end position="151"/>
    </location>
</feature>
<keyword evidence="8" id="KW-0472">Membrane</keyword>
<protein>
    <recommendedName>
        <fullName evidence="9">RING-type domain-containing protein</fullName>
    </recommendedName>
</protein>
<dbReference type="EMBL" id="CM004396">
    <property type="protein sequence ID" value="OAY38407.1"/>
    <property type="molecule type" value="Genomic_DNA"/>
</dbReference>
<evidence type="ECO:0000313" key="10">
    <source>
        <dbReference type="EMBL" id="OAY38407.1"/>
    </source>
</evidence>
<dbReference type="InterPro" id="IPR000967">
    <property type="entry name" value="Znf_NFX1"/>
</dbReference>
<dbReference type="GO" id="GO:0006355">
    <property type="term" value="P:regulation of DNA-templated transcription"/>
    <property type="evidence" value="ECO:0000318"/>
    <property type="project" value="GO_Central"/>
</dbReference>
<feature type="region of interest" description="Disordered" evidence="7">
    <location>
        <begin position="798"/>
        <end position="822"/>
    </location>
</feature>
<reference evidence="11" key="1">
    <citation type="journal article" date="2016" name="Nat. Biotechnol.">
        <title>Sequencing wild and cultivated cassava and related species reveals extensive interspecific hybridization and genetic diversity.</title>
        <authorList>
            <person name="Bredeson J.V."/>
            <person name="Lyons J.B."/>
            <person name="Prochnik S.E."/>
            <person name="Wu G.A."/>
            <person name="Ha C.M."/>
            <person name="Edsinger-Gonzales E."/>
            <person name="Grimwood J."/>
            <person name="Schmutz J."/>
            <person name="Rabbi I.Y."/>
            <person name="Egesi C."/>
            <person name="Nauluvula P."/>
            <person name="Lebot V."/>
            <person name="Ndunguru J."/>
            <person name="Mkamilo G."/>
            <person name="Bart R.S."/>
            <person name="Setter T.L."/>
            <person name="Gleadow R.M."/>
            <person name="Kulakow P."/>
            <person name="Ferguson M.E."/>
            <person name="Rounsley S."/>
            <person name="Rokhsar D.S."/>
        </authorList>
    </citation>
    <scope>NUCLEOTIDE SEQUENCE [LARGE SCALE GENOMIC DNA]</scope>
    <source>
        <strain evidence="11">cv. AM560-2</strain>
    </source>
</reference>
<feature type="compositionally biased region" description="Basic and acidic residues" evidence="7">
    <location>
        <begin position="798"/>
        <end position="811"/>
    </location>
</feature>
<evidence type="ECO:0000256" key="5">
    <source>
        <dbReference type="ARBA" id="ARBA00022833"/>
    </source>
</evidence>
<keyword evidence="8" id="KW-1133">Transmembrane helix</keyword>
<gene>
    <name evidence="10" type="ORF">MANES_10G012200v8</name>
</gene>
<feature type="transmembrane region" description="Helical" evidence="8">
    <location>
        <begin position="839"/>
        <end position="858"/>
    </location>
</feature>
<comment type="caution">
    <text evidence="10">The sequence shown here is derived from an EMBL/GenBank/DDBJ whole genome shotgun (WGS) entry which is preliminary data.</text>
</comment>
<dbReference type="SUPFAM" id="SSF57850">
    <property type="entry name" value="RING/U-box"/>
    <property type="match status" value="1"/>
</dbReference>
<evidence type="ECO:0000256" key="8">
    <source>
        <dbReference type="SAM" id="Phobius"/>
    </source>
</evidence>
<keyword evidence="2" id="KW-0479">Metal-binding</keyword>
<dbReference type="PANTHER" id="PTHR12360">
    <property type="entry name" value="NUCLEAR TRANSCRIPTION FACTOR, X-BOX BINDING 1 NFX1"/>
    <property type="match status" value="1"/>
</dbReference>
<dbReference type="AlphaFoldDB" id="A0A2C9V4B2"/>
<dbReference type="OrthoDB" id="536399at2759"/>
<dbReference type="GO" id="GO:0000977">
    <property type="term" value="F:RNA polymerase II transcription regulatory region sequence-specific DNA binding"/>
    <property type="evidence" value="ECO:0000318"/>
    <property type="project" value="GO_Central"/>
</dbReference>
<evidence type="ECO:0000256" key="6">
    <source>
        <dbReference type="PROSITE-ProRule" id="PRU00175"/>
    </source>
</evidence>
<dbReference type="Proteomes" id="UP000091857">
    <property type="component" value="Chromosome 10"/>
</dbReference>
<dbReference type="InterPro" id="IPR034078">
    <property type="entry name" value="NFX1_fam"/>
</dbReference>
<dbReference type="InterPro" id="IPR019786">
    <property type="entry name" value="Zinc_finger_PHD-type_CS"/>
</dbReference>
<dbReference type="STRING" id="3983.A0A2C9V4B2"/>
<evidence type="ECO:0000313" key="11">
    <source>
        <dbReference type="Proteomes" id="UP000091857"/>
    </source>
</evidence>
<evidence type="ECO:0000256" key="7">
    <source>
        <dbReference type="SAM" id="MobiDB-lite"/>
    </source>
</evidence>
<keyword evidence="11" id="KW-1185">Reference proteome</keyword>
<comment type="similarity">
    <text evidence="1">Belongs to the NFX1 family.</text>
</comment>
<keyword evidence="5" id="KW-0862">Zinc</keyword>
<sequence>MSSANYQHHFSDSDSGSGSDPDQSNPESHHGHRHCHTDFSNSIFKSYFEHTTNQSPSSTSPPTPHDLSKIQSFLNSSSSGALSCLICLERIKPSDPTWSCTSLCYDVFHLLCIQSWARQASDLSAYRAATRLPISPDKAAETSTWNCPKCRSVYTKSQIPKTYFCFCGKVENPPNDNPWILPHSCGEVCDRPLKNSCGHYCLLLCHPGPCASCPKLVKAKCFCGKIEDAKRCGFKLFSCNNLCGKLLDCGTHKCKERCHDGDCPPCQARGLYGCYCGRKKEEKKCCERGFQCENPCERLLGCGKHVCERGCHSGECGQCPLQGKRTCPCGKNVYEGMACDVAVPLCGGTCDKMLSCGLHRCHERCHRGGCIETCRLVVMKSCRCGGLKKEVPCYQDLTCERKCQRVRDCGRHACKRRCCDGDCPPCGEICGKRLRCKNHKCPAPCHRGACAPCPLMVTISCACGETHFEVPCGTEMNQKPPRCRKLCGIPPLCRHGSYKKPHRCHYGACPSCQLLCEEEYPCGHTCKLRCHGPRPPPNPEFTLKPKKKKPNHQIECTPGSPCPPCPELVWRSCIGQHLGAERMIVCSSKALFSCDNLCGNPLPCGNHYCTKTCHALISQSQKSLAQCIGEPCEECHLPCDKERKPTCLHHCPLSCHPGECPPCKVLVKRACHCGSMVHVFECIYYNSLSEKEQMSVRSCGGSCHRKLPNCTHLCPEICHPGQCPSPDKCSKKVTVRCQCQTLKKEWPCQDVQAAYHNSGRDPKDISKNHFGIGLLPCNSDCKSKVKVVDQELHLRKSKDLEEKEPDTEKNTSKRRKRRERAKETKQISKFQKLVATMKWFLLLVILVVILVAASYSGYKGLMWLSDWMNEVEEQRLRRSYPRI</sequence>